<dbReference type="SUPFAM" id="SSF54826">
    <property type="entry name" value="Enolase N-terminal domain-like"/>
    <property type="match status" value="1"/>
</dbReference>
<dbReference type="PANTHER" id="PTHR48080:SF2">
    <property type="entry name" value="D-GALACTONATE DEHYDRATASE"/>
    <property type="match status" value="1"/>
</dbReference>
<dbReference type="InterPro" id="IPR013342">
    <property type="entry name" value="Mandelate_racemase_C"/>
</dbReference>
<dbReference type="Gene3D" id="3.30.390.10">
    <property type="entry name" value="Enolase-like, N-terminal domain"/>
    <property type="match status" value="1"/>
</dbReference>
<proteinExistence type="predicted"/>
<dbReference type="PANTHER" id="PTHR48080">
    <property type="entry name" value="D-GALACTONATE DEHYDRATASE-RELATED"/>
    <property type="match status" value="1"/>
</dbReference>
<evidence type="ECO:0000313" key="4">
    <source>
        <dbReference type="Proteomes" id="UP000427373"/>
    </source>
</evidence>
<dbReference type="AlphaFoldDB" id="A0A650CK65"/>
<sequence>MKVSILPASIPYIDNPMPEWVDEWGVQLFTKVNISNYVGYGEVLIAGSGIISAYIGVFEDLIIPYLENVEVVSINEVVEKLEKMLYSAGLCSVTLGSIGGVETALWHAFSKMRNMKIYEFFGGKVRDYIPVYASFPRYKRINDIINAVKVAIDRGFTLVKLHQQPQMIEDALKKIREIFGFEIKIAIDFNSAFDYSSALSFLNKIHRYEIEWYEEPIYPPNDYDNLKRLAEKFPISAGENEYTIHNFRKLIESGVEYVQPDISKIGGYLKMIKVIDLAESYGVKIIPHLRPQRSGIALFHTLQLALAKRNIVKVEFPLAQIPSELFNAEFKINNGLVKVPEDVSLNEEILREKYNFTRKLRILKFADLAT</sequence>
<protein>
    <submittedName>
        <fullName evidence="2">L-alanine-DL-glutamate epimerase-like enolase superfamily enzyme</fullName>
    </submittedName>
    <submittedName>
        <fullName evidence="3">Mandelate racemase/muconate lactonizing enzyme family protein</fullName>
    </submittedName>
</protein>
<dbReference type="EMBL" id="JACHFY010000044">
    <property type="protein sequence ID" value="MBB5255121.1"/>
    <property type="molecule type" value="Genomic_DNA"/>
</dbReference>
<feature type="domain" description="Mandelate racemase/muconate lactonizing enzyme C-terminal" evidence="1">
    <location>
        <begin position="141"/>
        <end position="236"/>
    </location>
</feature>
<dbReference type="EMBL" id="CP045484">
    <property type="protein sequence ID" value="QGR18152.1"/>
    <property type="molecule type" value="Genomic_DNA"/>
</dbReference>
<dbReference type="Proteomes" id="UP000582213">
    <property type="component" value="Unassembled WGS sequence"/>
</dbReference>
<name>A0A650CK65_SULOH</name>
<dbReference type="InterPro" id="IPR036849">
    <property type="entry name" value="Enolase-like_C_sf"/>
</dbReference>
<accession>A0A650CK65</accession>
<reference evidence="3 4" key="1">
    <citation type="submission" date="2019-10" db="EMBL/GenBank/DDBJ databases">
        <title>Genome Sequences from Six Type Strain Members of the Archaeal Family Sulfolobaceae: Acidianus ambivalens, Acidianus infernus, Metallosphaera prunae, Stygiolobus azoricus, Sulfolobus metallicus, and Sulfurisphaera ohwakuensis.</title>
        <authorList>
            <person name="Counts J.A."/>
            <person name="Kelly R.M."/>
        </authorList>
    </citation>
    <scope>NUCLEOTIDE SEQUENCE [LARGE SCALE GENOMIC DNA]</scope>
    <source>
        <strain evidence="3 4">TA-1</strain>
    </source>
</reference>
<dbReference type="OrthoDB" id="372081at2157"/>
<gene>
    <name evidence="3" type="ORF">D1869_13855</name>
    <name evidence="2" type="ORF">HNQ62_002896</name>
</gene>
<dbReference type="InterPro" id="IPR034593">
    <property type="entry name" value="DgoD-like"/>
</dbReference>
<reference evidence="2 5" key="2">
    <citation type="submission" date="2020-08" db="EMBL/GenBank/DDBJ databases">
        <title>Genomic Encyclopedia of Type Strains, Phase IV (KMG-IV): sequencing the most valuable type-strain genomes for metagenomic binning, comparative biology and taxonomic classification.</title>
        <authorList>
            <person name="Goeker M."/>
        </authorList>
    </citation>
    <scope>NUCLEOTIDE SEQUENCE [LARGE SCALE GENOMIC DNA]</scope>
    <source>
        <strain evidence="2 5">DSM 12421</strain>
    </source>
</reference>
<dbReference type="KEGG" id="soh:D1869_13855"/>
<evidence type="ECO:0000259" key="1">
    <source>
        <dbReference type="SMART" id="SM00922"/>
    </source>
</evidence>
<dbReference type="Pfam" id="PF13378">
    <property type="entry name" value="MR_MLE_C"/>
    <property type="match status" value="1"/>
</dbReference>
<evidence type="ECO:0000313" key="2">
    <source>
        <dbReference type="EMBL" id="MBB5255121.1"/>
    </source>
</evidence>
<organism evidence="3 4">
    <name type="scientific">Sulfurisphaera ohwakuensis</name>
    <dbReference type="NCBI Taxonomy" id="69656"/>
    <lineage>
        <taxon>Archaea</taxon>
        <taxon>Thermoproteota</taxon>
        <taxon>Thermoprotei</taxon>
        <taxon>Sulfolobales</taxon>
        <taxon>Sulfolobaceae</taxon>
        <taxon>Sulfurisphaera</taxon>
    </lineage>
</organism>
<dbReference type="Gene3D" id="3.20.20.120">
    <property type="entry name" value="Enolase-like C-terminal domain"/>
    <property type="match status" value="1"/>
</dbReference>
<dbReference type="InterPro" id="IPR029017">
    <property type="entry name" value="Enolase-like_N"/>
</dbReference>
<evidence type="ECO:0000313" key="3">
    <source>
        <dbReference type="EMBL" id="QGR18152.1"/>
    </source>
</evidence>
<dbReference type="Proteomes" id="UP000427373">
    <property type="component" value="Chromosome"/>
</dbReference>
<dbReference type="RefSeq" id="WP_156015640.1">
    <property type="nucleotide sequence ID" value="NZ_CP045484.1"/>
</dbReference>
<evidence type="ECO:0000313" key="5">
    <source>
        <dbReference type="Proteomes" id="UP000582213"/>
    </source>
</evidence>
<dbReference type="SMART" id="SM00922">
    <property type="entry name" value="MR_MLE"/>
    <property type="match status" value="1"/>
</dbReference>
<keyword evidence="4" id="KW-1185">Reference proteome</keyword>
<dbReference type="SUPFAM" id="SSF51604">
    <property type="entry name" value="Enolase C-terminal domain-like"/>
    <property type="match status" value="1"/>
</dbReference>
<dbReference type="SFLD" id="SFLDS00001">
    <property type="entry name" value="Enolase"/>
    <property type="match status" value="1"/>
</dbReference>
<dbReference type="SFLD" id="SFLDG00179">
    <property type="entry name" value="mandelate_racemase"/>
    <property type="match status" value="1"/>
</dbReference>
<dbReference type="CDD" id="cd03316">
    <property type="entry name" value="MR_like"/>
    <property type="match status" value="1"/>
</dbReference>
<dbReference type="GeneID" id="42802350"/>
<dbReference type="InterPro" id="IPR029065">
    <property type="entry name" value="Enolase_C-like"/>
</dbReference>